<feature type="transmembrane region" description="Helical" evidence="1">
    <location>
        <begin position="135"/>
        <end position="155"/>
    </location>
</feature>
<keyword evidence="1" id="KW-0472">Membrane</keyword>
<proteinExistence type="predicted"/>
<evidence type="ECO:0000313" key="2">
    <source>
        <dbReference type="EMBL" id="CAJ1385968.1"/>
    </source>
</evidence>
<name>A0AA36N166_9DINO</name>
<organism evidence="2 3">
    <name type="scientific">Effrenium voratum</name>
    <dbReference type="NCBI Taxonomy" id="2562239"/>
    <lineage>
        <taxon>Eukaryota</taxon>
        <taxon>Sar</taxon>
        <taxon>Alveolata</taxon>
        <taxon>Dinophyceae</taxon>
        <taxon>Suessiales</taxon>
        <taxon>Symbiodiniaceae</taxon>
        <taxon>Effrenium</taxon>
    </lineage>
</organism>
<comment type="caution">
    <text evidence="2">The sequence shown here is derived from an EMBL/GenBank/DDBJ whole genome shotgun (WGS) entry which is preliminary data.</text>
</comment>
<dbReference type="EMBL" id="CAUJNA010001313">
    <property type="protein sequence ID" value="CAJ1385968.1"/>
    <property type="molecule type" value="Genomic_DNA"/>
</dbReference>
<sequence length="666" mass="73536">MSQEKDVEVMESGLLGEVVEQALILFLAAKVDVGSLQPGVFNKLRANFCSTSEPSRAERAAFLKSWAAALQNAAVMDLRRLKHVQALSLALQSPDAEVLEVTCSEYHPPSFDLGASIQQGVSSTGSWLHDHEQTLLLLLLLLLLAVAMWAALIYGPRGYQKLTGPDQRTIRRTLAQRFESRAARIERVKSRVEKYSQRALDLVMAPEPDFEDTELLYYVKVLNRCRSHAKALLDARTHLKVCPSFAHGTELESLVRAQVMCGSAWGQWHSAGDCELCKRRHLASSVTGPAKQLCERVIFRQSKALRTEEFGLAGGTVLVVLGHQRLAPWGNWQEDLEAGTGCRSHPDAGTAAGAEQASVDILRMGILSTRTLQLAHLAPASSALGRAVGQELQRRVRQLLHPAWGDDAGSSSGKSSKPQDIHTLAARYAGGWSALLAGREWLLDTSLPKAPRRSSGTAAAVRNSLLLWDIMREGDAAPLWSGVLPLAPFLRQSFAEDSDGETVPCTYLYPQSSHLPGCEHQFRHARSRRPKFQISASTEDQRNWWHRLSLLGPNCAETQIGKVGFIPNRFSQHGASPIDPSLPEPQEIVRAVDGVGEPVPGVYRLTFGAFYEERSRWGHKSSFTLHLWIDSRRGLCHADVDFRVEDAAWAAWLGHGRRAPVRPSKR</sequence>
<accession>A0AA36N166</accession>
<gene>
    <name evidence="2" type="ORF">EVOR1521_LOCUS12441</name>
</gene>
<dbReference type="Proteomes" id="UP001178507">
    <property type="component" value="Unassembled WGS sequence"/>
</dbReference>
<evidence type="ECO:0000256" key="1">
    <source>
        <dbReference type="SAM" id="Phobius"/>
    </source>
</evidence>
<reference evidence="2" key="1">
    <citation type="submission" date="2023-08" db="EMBL/GenBank/DDBJ databases">
        <authorList>
            <person name="Chen Y."/>
            <person name="Shah S."/>
            <person name="Dougan E. K."/>
            <person name="Thang M."/>
            <person name="Chan C."/>
        </authorList>
    </citation>
    <scope>NUCLEOTIDE SEQUENCE</scope>
</reference>
<keyword evidence="1" id="KW-0812">Transmembrane</keyword>
<dbReference type="AlphaFoldDB" id="A0AA36N166"/>
<protein>
    <submittedName>
        <fullName evidence="2">Uncharacterized protein</fullName>
    </submittedName>
</protein>
<evidence type="ECO:0000313" key="3">
    <source>
        <dbReference type="Proteomes" id="UP001178507"/>
    </source>
</evidence>
<keyword evidence="1" id="KW-1133">Transmembrane helix</keyword>
<keyword evidence="3" id="KW-1185">Reference proteome</keyword>